<proteinExistence type="predicted"/>
<organism evidence="3 4">
    <name type="scientific">Shewanella psychropiezotolerans</name>
    <dbReference type="NCBI Taxonomy" id="2593655"/>
    <lineage>
        <taxon>Bacteria</taxon>
        <taxon>Pseudomonadati</taxon>
        <taxon>Pseudomonadota</taxon>
        <taxon>Gammaproteobacteria</taxon>
        <taxon>Alteromonadales</taxon>
        <taxon>Shewanellaceae</taxon>
        <taxon>Shewanella</taxon>
    </lineage>
</organism>
<dbReference type="SUPFAM" id="SSF141868">
    <property type="entry name" value="EAL domain-like"/>
    <property type="match status" value="1"/>
</dbReference>
<keyword evidence="1" id="KW-0472">Membrane</keyword>
<dbReference type="PROSITE" id="PS51257">
    <property type="entry name" value="PROKAR_LIPOPROTEIN"/>
    <property type="match status" value="1"/>
</dbReference>
<dbReference type="InterPro" id="IPR050706">
    <property type="entry name" value="Cyclic-di-GMP_PDE-like"/>
</dbReference>
<reference evidence="3 4" key="1">
    <citation type="submission" date="2019-07" db="EMBL/GenBank/DDBJ databases">
        <title>Shewanella sp. YLB-06 whole genomic sequence.</title>
        <authorList>
            <person name="Yu L."/>
        </authorList>
    </citation>
    <scope>NUCLEOTIDE SEQUENCE [LARGE SCALE GENOMIC DNA]</scope>
    <source>
        <strain evidence="3 4">YLB-06</strain>
    </source>
</reference>
<dbReference type="PANTHER" id="PTHR33121:SF56">
    <property type="entry name" value="SIGNALLING PROTEIN WITH EAL AND C2 DOMAINS"/>
    <property type="match status" value="1"/>
</dbReference>
<accession>A0ABX5X126</accession>
<dbReference type="InterPro" id="IPR035919">
    <property type="entry name" value="EAL_sf"/>
</dbReference>
<dbReference type="RefSeq" id="WP_144046040.1">
    <property type="nucleotide sequence ID" value="NZ_CP041614.1"/>
</dbReference>
<dbReference type="Proteomes" id="UP000315947">
    <property type="component" value="Chromosome"/>
</dbReference>
<evidence type="ECO:0000313" key="3">
    <source>
        <dbReference type="EMBL" id="QDO83668.1"/>
    </source>
</evidence>
<feature type="transmembrane region" description="Helical" evidence="1">
    <location>
        <begin position="237"/>
        <end position="258"/>
    </location>
</feature>
<dbReference type="InterPro" id="IPR001633">
    <property type="entry name" value="EAL_dom"/>
</dbReference>
<evidence type="ECO:0000256" key="1">
    <source>
        <dbReference type="SAM" id="Phobius"/>
    </source>
</evidence>
<sequence length="524" mass="59596">MRWFNLFTWKPLALLLLLTACSSIGISWIYSYSLVKDKAENDLSQRLAYLEFQFDRALLIMRKFSQIEVKTCSAEELSDFKHFQLKNSGSGFIISHPDTFPKYKYCSSLGLLTIGEQKTSSHQLIKFEDNHEQLGMGEFKYKLEGVSHTGLFLGTKLNGRTDAMKIDIDDSKFFFKNFCNECRYMYGELFNGYPIIELGSDFSSPLLSIEIRSERYPLSILVKLDYNYTLIKSIGSLWWAGMVALAFWLAIFFAVLSYRQKQNSLLNRLQNALQSGELISFYQPIINVDSGEMYGAEALIRWVKKDGSIISPGYFIDELESSSLITPVTLCLIRQVLDNLSGILNQDPELKISVNIVPEHLEHPHLLDALESMAAQGEQVQSLSLEITERQPIYDIASAKIQIARIKALGLTLKLDDAGTGYGGISYLQEFDFDYIKIDKMFVDTLHFDKASSALDAQILMAGHLNLPLIAEGVETKKQALELLQRGVHLQQGYLFAKPMPLDDFICFYQEATKPDNIVRKLRR</sequence>
<dbReference type="SMART" id="SM00052">
    <property type="entry name" value="EAL"/>
    <property type="match status" value="1"/>
</dbReference>
<name>A0ABX5X126_9GAMM</name>
<keyword evidence="1" id="KW-1133">Transmembrane helix</keyword>
<protein>
    <submittedName>
        <fullName evidence="3">EAL domain-containing protein</fullName>
    </submittedName>
</protein>
<dbReference type="PANTHER" id="PTHR33121">
    <property type="entry name" value="CYCLIC DI-GMP PHOSPHODIESTERASE PDEF"/>
    <property type="match status" value="1"/>
</dbReference>
<keyword evidence="4" id="KW-1185">Reference proteome</keyword>
<keyword evidence="1" id="KW-0812">Transmembrane</keyword>
<dbReference type="Pfam" id="PF00563">
    <property type="entry name" value="EAL"/>
    <property type="match status" value="1"/>
</dbReference>
<evidence type="ECO:0000259" key="2">
    <source>
        <dbReference type="PROSITE" id="PS50883"/>
    </source>
</evidence>
<evidence type="ECO:0000313" key="4">
    <source>
        <dbReference type="Proteomes" id="UP000315947"/>
    </source>
</evidence>
<dbReference type="Gene3D" id="3.20.20.450">
    <property type="entry name" value="EAL domain"/>
    <property type="match status" value="1"/>
</dbReference>
<dbReference type="PROSITE" id="PS50883">
    <property type="entry name" value="EAL"/>
    <property type="match status" value="1"/>
</dbReference>
<feature type="domain" description="EAL" evidence="2">
    <location>
        <begin position="262"/>
        <end position="513"/>
    </location>
</feature>
<dbReference type="CDD" id="cd01948">
    <property type="entry name" value="EAL"/>
    <property type="match status" value="1"/>
</dbReference>
<gene>
    <name evidence="3" type="ORF">FM037_11035</name>
</gene>
<dbReference type="EMBL" id="CP041614">
    <property type="protein sequence ID" value="QDO83668.1"/>
    <property type="molecule type" value="Genomic_DNA"/>
</dbReference>